<comment type="catalytic activity">
    <reaction evidence="7">
        <text>L-cysteinyl-[protein] + hexadecanoyl-CoA = S-hexadecanoyl-L-cysteinyl-[protein] + CoA</text>
        <dbReference type="Rhea" id="RHEA:36683"/>
        <dbReference type="Rhea" id="RHEA-COMP:10131"/>
        <dbReference type="Rhea" id="RHEA-COMP:11032"/>
        <dbReference type="ChEBI" id="CHEBI:29950"/>
        <dbReference type="ChEBI" id="CHEBI:57287"/>
        <dbReference type="ChEBI" id="CHEBI:57379"/>
        <dbReference type="ChEBI" id="CHEBI:74151"/>
        <dbReference type="EC" id="2.3.1.225"/>
    </reaction>
</comment>
<gene>
    <name evidence="9" type="ORF">ECPE_LOCUS11425</name>
</gene>
<evidence type="ECO:0000313" key="9">
    <source>
        <dbReference type="EMBL" id="VDP88482.1"/>
    </source>
</evidence>
<dbReference type="GO" id="GO:0006612">
    <property type="term" value="P:protein targeting to membrane"/>
    <property type="evidence" value="ECO:0007669"/>
    <property type="project" value="TreeGrafter"/>
</dbReference>
<dbReference type="EMBL" id="UZAN01050810">
    <property type="protein sequence ID" value="VDP88482.1"/>
    <property type="molecule type" value="Genomic_DNA"/>
</dbReference>
<sequence>MNRTPTSFLNFSSPVNGWSVNYPLLQLVLSCPTFCFLMYKLFFWRHPTMAIRKCSLSTLVATELSRIRERVLLIQSGSDLPPAPVPTPFNDLYCVHCDVYLLQWQPILVKHCRLCDRCRPAVDHHCLFVMNCITRANLRYFFLLLLCSFCFMFSFCLLAIFLPMKICPLVYNQSDSIAWVSCLYERFPLSTILIPFHMIAGVWVLMLLNEQCAHIDKRPGHAGPRWKRRSLFGGLRFPSLRNNRFVLLISMPLYRFIFIVLSLSTYCC</sequence>
<accession>A0A3P8GHS0</accession>
<protein>
    <recommendedName>
        <fullName evidence="7">Palmitoyltransferase</fullName>
        <ecNumber evidence="7">2.3.1.225</ecNumber>
    </recommendedName>
</protein>
<dbReference type="PANTHER" id="PTHR22883">
    <property type="entry name" value="ZINC FINGER DHHC DOMAIN CONTAINING PROTEIN"/>
    <property type="match status" value="1"/>
</dbReference>
<name>A0A3P8GHS0_9TREM</name>
<dbReference type="GO" id="GO:0019706">
    <property type="term" value="F:protein-cysteine S-palmitoyltransferase activity"/>
    <property type="evidence" value="ECO:0007669"/>
    <property type="project" value="UniProtKB-EC"/>
</dbReference>
<dbReference type="Pfam" id="PF01529">
    <property type="entry name" value="DHHC"/>
    <property type="match status" value="1"/>
</dbReference>
<dbReference type="InterPro" id="IPR001594">
    <property type="entry name" value="Palmitoyltrfase_DHHC"/>
</dbReference>
<dbReference type="GO" id="GO:0016020">
    <property type="term" value="C:membrane"/>
    <property type="evidence" value="ECO:0007669"/>
    <property type="project" value="UniProtKB-SubCell"/>
</dbReference>
<evidence type="ECO:0000256" key="4">
    <source>
        <dbReference type="ARBA" id="ARBA00022989"/>
    </source>
</evidence>
<keyword evidence="4 7" id="KW-1133">Transmembrane helix</keyword>
<keyword evidence="5 7" id="KW-0472">Membrane</keyword>
<keyword evidence="6 7" id="KW-0012">Acyltransferase</keyword>
<feature type="transmembrane region" description="Helical" evidence="7">
    <location>
        <begin position="140"/>
        <end position="162"/>
    </location>
</feature>
<feature type="transmembrane region" description="Helical" evidence="7">
    <location>
        <begin position="187"/>
        <end position="208"/>
    </location>
</feature>
<feature type="transmembrane region" description="Helical" evidence="7">
    <location>
        <begin position="245"/>
        <end position="266"/>
    </location>
</feature>
<dbReference type="GO" id="GO:0005794">
    <property type="term" value="C:Golgi apparatus"/>
    <property type="evidence" value="ECO:0007669"/>
    <property type="project" value="TreeGrafter"/>
</dbReference>
<evidence type="ECO:0000256" key="2">
    <source>
        <dbReference type="ARBA" id="ARBA00022679"/>
    </source>
</evidence>
<evidence type="ECO:0000256" key="6">
    <source>
        <dbReference type="ARBA" id="ARBA00023315"/>
    </source>
</evidence>
<proteinExistence type="inferred from homology"/>
<keyword evidence="10" id="KW-1185">Reference proteome</keyword>
<evidence type="ECO:0000313" key="10">
    <source>
        <dbReference type="Proteomes" id="UP000272942"/>
    </source>
</evidence>
<evidence type="ECO:0000256" key="3">
    <source>
        <dbReference type="ARBA" id="ARBA00022692"/>
    </source>
</evidence>
<keyword evidence="3 7" id="KW-0812">Transmembrane</keyword>
<evidence type="ECO:0000256" key="7">
    <source>
        <dbReference type="RuleBase" id="RU079119"/>
    </source>
</evidence>
<evidence type="ECO:0000256" key="5">
    <source>
        <dbReference type="ARBA" id="ARBA00023136"/>
    </source>
</evidence>
<feature type="domain" description="Palmitoyltransferase DHHC" evidence="8">
    <location>
        <begin position="92"/>
        <end position="212"/>
    </location>
</feature>
<organism evidence="9 10">
    <name type="scientific">Echinostoma caproni</name>
    <dbReference type="NCBI Taxonomy" id="27848"/>
    <lineage>
        <taxon>Eukaryota</taxon>
        <taxon>Metazoa</taxon>
        <taxon>Spiralia</taxon>
        <taxon>Lophotrochozoa</taxon>
        <taxon>Platyhelminthes</taxon>
        <taxon>Trematoda</taxon>
        <taxon>Digenea</taxon>
        <taxon>Plagiorchiida</taxon>
        <taxon>Echinostomata</taxon>
        <taxon>Echinostomatoidea</taxon>
        <taxon>Echinostomatidae</taxon>
        <taxon>Echinostoma</taxon>
    </lineage>
</organism>
<reference evidence="9 10" key="1">
    <citation type="submission" date="2018-11" db="EMBL/GenBank/DDBJ databases">
        <authorList>
            <consortium name="Pathogen Informatics"/>
        </authorList>
    </citation>
    <scope>NUCLEOTIDE SEQUENCE [LARGE SCALE GENOMIC DNA]</scope>
    <source>
        <strain evidence="9 10">Egypt</strain>
    </source>
</reference>
<dbReference type="PROSITE" id="PS51257">
    <property type="entry name" value="PROKAR_LIPOPROTEIN"/>
    <property type="match status" value="1"/>
</dbReference>
<evidence type="ECO:0000256" key="1">
    <source>
        <dbReference type="ARBA" id="ARBA00004141"/>
    </source>
</evidence>
<comment type="subcellular location">
    <subcellularLocation>
        <location evidence="1">Membrane</location>
        <topology evidence="1">Multi-pass membrane protein</topology>
    </subcellularLocation>
</comment>
<keyword evidence="2 7" id="KW-0808">Transferase</keyword>
<feature type="transmembrane region" description="Helical" evidence="7">
    <location>
        <begin position="20"/>
        <end position="43"/>
    </location>
</feature>
<dbReference type="GO" id="GO:0005783">
    <property type="term" value="C:endoplasmic reticulum"/>
    <property type="evidence" value="ECO:0007669"/>
    <property type="project" value="TreeGrafter"/>
</dbReference>
<dbReference type="OrthoDB" id="194358at2759"/>
<dbReference type="Proteomes" id="UP000272942">
    <property type="component" value="Unassembled WGS sequence"/>
</dbReference>
<dbReference type="EC" id="2.3.1.225" evidence="7"/>
<dbReference type="AlphaFoldDB" id="A0A3P8GHS0"/>
<evidence type="ECO:0000259" key="8">
    <source>
        <dbReference type="Pfam" id="PF01529"/>
    </source>
</evidence>
<dbReference type="PROSITE" id="PS50216">
    <property type="entry name" value="DHHC"/>
    <property type="match status" value="1"/>
</dbReference>
<dbReference type="InterPro" id="IPR039859">
    <property type="entry name" value="PFA4/ZDH16/20/ERF2-like"/>
</dbReference>
<comment type="domain">
    <text evidence="7">The DHHC domain is required for palmitoyltransferase activity.</text>
</comment>
<comment type="similarity">
    <text evidence="7">Belongs to the DHHC palmitoyltransferase family.</text>
</comment>